<organism evidence="1 2">
    <name type="scientific">Methanocella arvoryzae (strain DSM 22066 / NBRC 105507 / MRE50)</name>
    <dbReference type="NCBI Taxonomy" id="351160"/>
    <lineage>
        <taxon>Archaea</taxon>
        <taxon>Methanobacteriati</taxon>
        <taxon>Methanobacteriota</taxon>
        <taxon>Stenosarchaea group</taxon>
        <taxon>Methanomicrobia</taxon>
        <taxon>Methanocellales</taxon>
        <taxon>Methanocellaceae</taxon>
        <taxon>Methanocella</taxon>
    </lineage>
</organism>
<reference evidence="1 2" key="1">
    <citation type="journal article" date="2006" name="Science">
        <title>Genome of rice cluster I archaea -- the key methane producers in the rice rhizosphere.</title>
        <authorList>
            <person name="Erkel C."/>
            <person name="Kube M."/>
            <person name="Reinhardt R."/>
            <person name="Liesack W."/>
        </authorList>
    </citation>
    <scope>NUCLEOTIDE SEQUENCE [LARGE SCALE GENOMIC DNA]</scope>
    <source>
        <strain evidence="2">DSM 22066 / NBRC 105507 / MRE50</strain>
    </source>
</reference>
<dbReference type="InterPro" id="IPR008792">
    <property type="entry name" value="PQQD"/>
</dbReference>
<gene>
    <name evidence="1" type="ORF">LRC384</name>
</gene>
<sequence length="126" mass="14727">MAGFVAIKGNGAKIPYKKYMQSRPVRNDKVDWERLNSDVIKLYLPYKKTAVMKILGRFIDIPDERSFRFNPMGSMVWELCDGKNTVEEIKEIVVKRTKSSEKDVEKRLLKFINRLIKNELITLDTS</sequence>
<dbReference type="Gene3D" id="1.10.10.1150">
    <property type="entry name" value="Coenzyme PQQ synthesis protein D (PqqD)"/>
    <property type="match status" value="1"/>
</dbReference>
<dbReference type="eggNOG" id="arCOG03838">
    <property type="taxonomic scope" value="Archaea"/>
</dbReference>
<evidence type="ECO:0000313" key="2">
    <source>
        <dbReference type="Proteomes" id="UP000000663"/>
    </source>
</evidence>
<dbReference type="Pfam" id="PF05402">
    <property type="entry name" value="PqqD"/>
    <property type="match status" value="1"/>
</dbReference>
<dbReference type="EMBL" id="AM114193">
    <property type="protein sequence ID" value="CAJ35346.1"/>
    <property type="molecule type" value="Genomic_DNA"/>
</dbReference>
<dbReference type="KEGG" id="rci:LRC384"/>
<dbReference type="InterPro" id="IPR041881">
    <property type="entry name" value="PqqD_sf"/>
</dbReference>
<dbReference type="OrthoDB" id="211309at2157"/>
<dbReference type="AlphaFoldDB" id="Q0W8E7"/>
<dbReference type="RefSeq" id="WP_012037145.1">
    <property type="nucleotide sequence ID" value="NC_009464.1"/>
</dbReference>
<dbReference type="GeneID" id="5145804"/>
<evidence type="ECO:0000313" key="1">
    <source>
        <dbReference type="EMBL" id="CAJ35346.1"/>
    </source>
</evidence>
<accession>Q0W8E7</accession>
<name>Q0W8E7_METAR</name>
<proteinExistence type="predicted"/>
<dbReference type="STRING" id="351160.LRC384"/>
<protein>
    <recommendedName>
        <fullName evidence="3">Coenzyme PQQ synthesis protein D (PqqD)</fullName>
    </recommendedName>
</protein>
<dbReference type="Proteomes" id="UP000000663">
    <property type="component" value="Chromosome"/>
</dbReference>
<keyword evidence="2" id="KW-1185">Reference proteome</keyword>
<evidence type="ECO:0008006" key="3">
    <source>
        <dbReference type="Google" id="ProtNLM"/>
    </source>
</evidence>